<keyword evidence="1" id="KW-1133">Transmembrane helix</keyword>
<feature type="transmembrane region" description="Helical" evidence="1">
    <location>
        <begin position="251"/>
        <end position="273"/>
    </location>
</feature>
<dbReference type="Proteomes" id="UP000024836">
    <property type="component" value="Unassembled WGS sequence"/>
</dbReference>
<evidence type="ECO:0000313" key="2">
    <source>
        <dbReference type="EMBL" id="KCV81604.1"/>
    </source>
</evidence>
<name>A0A058ZJ03_9RHOB</name>
<keyword evidence="1" id="KW-0812">Transmembrane</keyword>
<evidence type="ECO:0000313" key="3">
    <source>
        <dbReference type="Proteomes" id="UP000024836"/>
    </source>
</evidence>
<protein>
    <submittedName>
        <fullName evidence="2">Uncharacterized protein</fullName>
    </submittedName>
</protein>
<organism evidence="2 3">
    <name type="scientific">Actibacterium atlanticum</name>
    <dbReference type="NCBI Taxonomy" id="1461693"/>
    <lineage>
        <taxon>Bacteria</taxon>
        <taxon>Pseudomonadati</taxon>
        <taxon>Pseudomonadota</taxon>
        <taxon>Alphaproteobacteria</taxon>
        <taxon>Rhodobacterales</taxon>
        <taxon>Roseobacteraceae</taxon>
        <taxon>Actibacterium</taxon>
    </lineage>
</organism>
<accession>A0A058ZJ03</accession>
<dbReference type="OrthoDB" id="7853492at2"/>
<keyword evidence="1" id="KW-0472">Membrane</keyword>
<keyword evidence="3" id="KW-1185">Reference proteome</keyword>
<sequence length="281" mass="32939">MRHLRKRFQRLLNKSALARVERRPAPAMIPMGRSTKETNCYYAYLHLRGQREKSALFDAIEDQEVICRLFDEAERRFHIPSSIPVQELENYQLEVTRFLGPVRSTHNTALIFLIADTLGYSWIALRWDQLRQHLFNITYKSRTDRIVLLSELVELYINAKSSNQSFQEPDLGTAMNIYFKLHGGRSASRSRFYEEYARFELLLKSLLDSGDLSYSNDTFSYQLKARSLRTIAEFESEQQRHEDQVKQNRRLLWLTVIIAISALIGALDVLGLLEMYWGYLS</sequence>
<dbReference type="AlphaFoldDB" id="A0A058ZJ03"/>
<comment type="caution">
    <text evidence="2">The sequence shown here is derived from an EMBL/GenBank/DDBJ whole genome shotgun (WGS) entry which is preliminary data.</text>
</comment>
<reference evidence="2 3" key="1">
    <citation type="submission" date="2013-04" db="EMBL/GenBank/DDBJ databases">
        <title>Shimia sp. 22II-S11-Z10 Genome Sequencing.</title>
        <authorList>
            <person name="Lai Q."/>
            <person name="Li G."/>
            <person name="Shao Z."/>
        </authorList>
    </citation>
    <scope>NUCLEOTIDE SEQUENCE [LARGE SCALE GENOMIC DNA]</scope>
    <source>
        <strain evidence="3">22II-S11-Z10</strain>
    </source>
</reference>
<proteinExistence type="predicted"/>
<dbReference type="EMBL" id="AQQY01000007">
    <property type="protein sequence ID" value="KCV81604.1"/>
    <property type="molecule type" value="Genomic_DNA"/>
</dbReference>
<gene>
    <name evidence="2" type="ORF">ATO10_11847</name>
</gene>
<evidence type="ECO:0000256" key="1">
    <source>
        <dbReference type="SAM" id="Phobius"/>
    </source>
</evidence>
<dbReference type="STRING" id="1461693.ATO10_11847"/>
<dbReference type="RefSeq" id="WP_155886759.1">
    <property type="nucleotide sequence ID" value="NZ_AQQY01000007.1"/>
</dbReference>